<comment type="caution">
    <text evidence="1">The sequence shown here is derived from an EMBL/GenBank/DDBJ whole genome shotgun (WGS) entry which is preliminary data.</text>
</comment>
<dbReference type="AlphaFoldDB" id="A0ABD2VWF9"/>
<keyword evidence="2" id="KW-1185">Reference proteome</keyword>
<dbReference type="Proteomes" id="UP001627154">
    <property type="component" value="Unassembled WGS sequence"/>
</dbReference>
<evidence type="ECO:0000313" key="1">
    <source>
        <dbReference type="EMBL" id="KAL3384948.1"/>
    </source>
</evidence>
<accession>A0ABD2VWF9</accession>
<evidence type="ECO:0000313" key="2">
    <source>
        <dbReference type="Proteomes" id="UP001627154"/>
    </source>
</evidence>
<proteinExistence type="predicted"/>
<name>A0ABD2VWF9_9HYME</name>
<organism evidence="1 2">
    <name type="scientific">Trichogramma kaykai</name>
    <dbReference type="NCBI Taxonomy" id="54128"/>
    <lineage>
        <taxon>Eukaryota</taxon>
        <taxon>Metazoa</taxon>
        <taxon>Ecdysozoa</taxon>
        <taxon>Arthropoda</taxon>
        <taxon>Hexapoda</taxon>
        <taxon>Insecta</taxon>
        <taxon>Pterygota</taxon>
        <taxon>Neoptera</taxon>
        <taxon>Endopterygota</taxon>
        <taxon>Hymenoptera</taxon>
        <taxon>Apocrita</taxon>
        <taxon>Proctotrupomorpha</taxon>
        <taxon>Chalcidoidea</taxon>
        <taxon>Trichogrammatidae</taxon>
        <taxon>Trichogramma</taxon>
    </lineage>
</organism>
<dbReference type="EMBL" id="JBJJXI010000166">
    <property type="protein sequence ID" value="KAL3384948.1"/>
    <property type="molecule type" value="Genomic_DNA"/>
</dbReference>
<protein>
    <submittedName>
        <fullName evidence="1">Uncharacterized protein</fullName>
    </submittedName>
</protein>
<sequence length="66" mass="7840">MKSRDISILSASEENRFDNRNVNLRHECDYSGKILLTKESWSVWNLCKHTHSVFQRTKYYITGQCT</sequence>
<gene>
    <name evidence="1" type="ORF">TKK_019348</name>
</gene>
<reference evidence="1 2" key="1">
    <citation type="journal article" date="2024" name="bioRxiv">
        <title>A reference genome for Trichogramma kaykai: A tiny desert-dwelling parasitoid wasp with competing sex-ratio distorters.</title>
        <authorList>
            <person name="Culotta J."/>
            <person name="Lindsey A.R."/>
        </authorList>
    </citation>
    <scope>NUCLEOTIDE SEQUENCE [LARGE SCALE GENOMIC DNA]</scope>
    <source>
        <strain evidence="1 2">KSX58</strain>
    </source>
</reference>